<dbReference type="InterPro" id="IPR036425">
    <property type="entry name" value="MoaB/Mog-like_dom_sf"/>
</dbReference>
<dbReference type="Gene3D" id="3.90.105.10">
    <property type="entry name" value="Molybdopterin biosynthesis moea protein, domain 2"/>
    <property type="match status" value="1"/>
</dbReference>
<dbReference type="Pfam" id="PF03453">
    <property type="entry name" value="MoeA_N"/>
    <property type="match status" value="1"/>
</dbReference>
<dbReference type="GO" id="GO:0061598">
    <property type="term" value="F:molybdopterin adenylyltransferase activity"/>
    <property type="evidence" value="ECO:0007669"/>
    <property type="project" value="UniProtKB-UniRule"/>
</dbReference>
<dbReference type="InterPro" id="IPR038987">
    <property type="entry name" value="MoeA-like"/>
</dbReference>
<reference evidence="8 9" key="1">
    <citation type="submission" date="2019-07" db="EMBL/GenBank/DDBJ databases">
        <title>Genomes of Cafeteria roenbergensis.</title>
        <authorList>
            <person name="Fischer M.G."/>
            <person name="Hackl T."/>
            <person name="Roman M."/>
        </authorList>
    </citation>
    <scope>NUCLEOTIDE SEQUENCE [LARGE SCALE GENOMIC DNA]</scope>
    <source>
        <strain evidence="6 9">Cflag</strain>
        <strain evidence="7 8">RCC970-E3</strain>
    </source>
</reference>
<dbReference type="Gene3D" id="3.40.980.10">
    <property type="entry name" value="MoaB/Mog-like domain"/>
    <property type="match status" value="2"/>
</dbReference>
<dbReference type="SMART" id="SM00852">
    <property type="entry name" value="MoCF_biosynth"/>
    <property type="match status" value="2"/>
</dbReference>
<dbReference type="UniPathway" id="UPA00344"/>
<keyword evidence="3" id="KW-0479">Metal-binding</keyword>
<comment type="cofactor">
    <cofactor evidence="3">
        <name>Mg(2+)</name>
        <dbReference type="ChEBI" id="CHEBI:18420"/>
    </cofactor>
</comment>
<evidence type="ECO:0000313" key="6">
    <source>
        <dbReference type="EMBL" id="KAA0153477.1"/>
    </source>
</evidence>
<comment type="pathway">
    <text evidence="3">Cofactor biosynthesis; molybdopterin biosynthesis.</text>
</comment>
<proteinExistence type="inferred from homology"/>
<dbReference type="InterPro" id="IPR036135">
    <property type="entry name" value="MoeA_linker/N_sf"/>
</dbReference>
<keyword evidence="2 3" id="KW-0501">Molybdenum cofactor biosynthesis</keyword>
<dbReference type="Proteomes" id="UP000325113">
    <property type="component" value="Unassembled WGS sequence"/>
</dbReference>
<keyword evidence="3" id="KW-0460">Magnesium</keyword>
<dbReference type="EMBL" id="VLTM01000100">
    <property type="protein sequence ID" value="KAA0153477.1"/>
    <property type="molecule type" value="Genomic_DNA"/>
</dbReference>
<comment type="function">
    <text evidence="3">Catalyzes two steps in the biosynthesis of the molybdenum cofactor. In the first step, molybdopterin is adenylated. Subsequently, molybdate is inserted into adenylated molybdopterin and AMP is released.</text>
</comment>
<name>A0A5A8CLT9_CAFRO</name>
<evidence type="ECO:0000256" key="4">
    <source>
        <dbReference type="SAM" id="MobiDB-lite"/>
    </source>
</evidence>
<dbReference type="PANTHER" id="PTHR10192">
    <property type="entry name" value="MOLYBDOPTERIN BIOSYNTHESIS PROTEIN"/>
    <property type="match status" value="1"/>
</dbReference>
<comment type="catalytic activity">
    <reaction evidence="3">
        <text>adenylyl-molybdopterin + molybdate = Mo-molybdopterin + AMP + H(+)</text>
        <dbReference type="Rhea" id="RHEA:35047"/>
        <dbReference type="ChEBI" id="CHEBI:15378"/>
        <dbReference type="ChEBI" id="CHEBI:36264"/>
        <dbReference type="ChEBI" id="CHEBI:62727"/>
        <dbReference type="ChEBI" id="CHEBI:71302"/>
        <dbReference type="ChEBI" id="CHEBI:456215"/>
    </reaction>
</comment>
<dbReference type="Gene3D" id="2.40.340.10">
    <property type="entry name" value="MoeA, C-terminal, domain IV"/>
    <property type="match status" value="1"/>
</dbReference>
<dbReference type="AlphaFoldDB" id="A0A5A8CLT9"/>
<dbReference type="SUPFAM" id="SSF63882">
    <property type="entry name" value="MoeA N-terminal region -like"/>
    <property type="match status" value="1"/>
</dbReference>
<dbReference type="InterPro" id="IPR001453">
    <property type="entry name" value="MoaB/Mog_dom"/>
</dbReference>
<dbReference type="GO" id="GO:0005524">
    <property type="term" value="F:ATP binding"/>
    <property type="evidence" value="ECO:0007669"/>
    <property type="project" value="UniProtKB-UniRule"/>
</dbReference>
<dbReference type="CDD" id="cd00886">
    <property type="entry name" value="MogA_MoaB"/>
    <property type="match status" value="1"/>
</dbReference>
<protein>
    <recommendedName>
        <fullName evidence="5">MoaB/Mog domain-containing protein</fullName>
    </recommendedName>
</protein>
<dbReference type="Proteomes" id="UP000324907">
    <property type="component" value="Unassembled WGS sequence"/>
</dbReference>
<organism evidence="6 9">
    <name type="scientific">Cafeteria roenbergensis</name>
    <name type="common">Marine flagellate</name>
    <dbReference type="NCBI Taxonomy" id="33653"/>
    <lineage>
        <taxon>Eukaryota</taxon>
        <taxon>Sar</taxon>
        <taxon>Stramenopiles</taxon>
        <taxon>Bigyra</taxon>
        <taxon>Opalozoa</taxon>
        <taxon>Bicosoecida</taxon>
        <taxon>Cafeteriaceae</taxon>
        <taxon>Cafeteria</taxon>
    </lineage>
</organism>
<evidence type="ECO:0000313" key="9">
    <source>
        <dbReference type="Proteomes" id="UP000325113"/>
    </source>
</evidence>
<evidence type="ECO:0000256" key="3">
    <source>
        <dbReference type="RuleBase" id="RU365090"/>
    </source>
</evidence>
<dbReference type="EMBL" id="VLTL01000009">
    <property type="protein sequence ID" value="KAA0171055.1"/>
    <property type="molecule type" value="Genomic_DNA"/>
</dbReference>
<dbReference type="Gene3D" id="2.170.190.11">
    <property type="entry name" value="Molybdopterin biosynthesis moea protein, domain 3"/>
    <property type="match status" value="1"/>
</dbReference>
<feature type="region of interest" description="Disordered" evidence="4">
    <location>
        <begin position="621"/>
        <end position="648"/>
    </location>
</feature>
<keyword evidence="3" id="KW-0808">Transferase</keyword>
<evidence type="ECO:0000256" key="1">
    <source>
        <dbReference type="ARBA" id="ARBA00008339"/>
    </source>
</evidence>
<comment type="similarity">
    <text evidence="1">In the C-terminal section; belongs to the MoeA family.</text>
</comment>
<dbReference type="InterPro" id="IPR008284">
    <property type="entry name" value="MoCF_biosynth_CS"/>
</dbReference>
<evidence type="ECO:0000259" key="5">
    <source>
        <dbReference type="SMART" id="SM00852"/>
    </source>
</evidence>
<dbReference type="GO" id="GO:0006777">
    <property type="term" value="P:Mo-molybdopterin cofactor biosynthetic process"/>
    <property type="evidence" value="ECO:0007669"/>
    <property type="project" value="UniProtKB-UniRule"/>
</dbReference>
<gene>
    <name evidence="7" type="ORF">FNF28_01060</name>
    <name evidence="6" type="ORF">FNF31_06468</name>
</gene>
<dbReference type="GO" id="GO:0061599">
    <property type="term" value="F:molybdopterin molybdotransferase activity"/>
    <property type="evidence" value="ECO:0007669"/>
    <property type="project" value="UniProtKB-UniRule"/>
</dbReference>
<dbReference type="PANTHER" id="PTHR10192:SF5">
    <property type="entry name" value="GEPHYRIN"/>
    <property type="match status" value="1"/>
</dbReference>
<evidence type="ECO:0000313" key="7">
    <source>
        <dbReference type="EMBL" id="KAA0171055.1"/>
    </source>
</evidence>
<evidence type="ECO:0000256" key="2">
    <source>
        <dbReference type="ARBA" id="ARBA00023150"/>
    </source>
</evidence>
<dbReference type="Pfam" id="PF00994">
    <property type="entry name" value="MoCF_biosynth"/>
    <property type="match status" value="2"/>
</dbReference>
<dbReference type="NCBIfam" id="TIGR00177">
    <property type="entry name" value="molyb_syn"/>
    <property type="match status" value="1"/>
</dbReference>
<comment type="catalytic activity">
    <reaction evidence="3">
        <text>molybdopterin + ATP + H(+) = adenylyl-molybdopterin + diphosphate</text>
        <dbReference type="Rhea" id="RHEA:31331"/>
        <dbReference type="ChEBI" id="CHEBI:15378"/>
        <dbReference type="ChEBI" id="CHEBI:30616"/>
        <dbReference type="ChEBI" id="CHEBI:33019"/>
        <dbReference type="ChEBI" id="CHEBI:58698"/>
        <dbReference type="ChEBI" id="CHEBI:62727"/>
    </reaction>
</comment>
<feature type="domain" description="MoaB/Mog" evidence="5">
    <location>
        <begin position="199"/>
        <end position="356"/>
    </location>
</feature>
<keyword evidence="3" id="KW-0500">Molybdenum</keyword>
<dbReference type="PROSITE" id="PS01079">
    <property type="entry name" value="MOCF_BIOSYNTHESIS_2"/>
    <property type="match status" value="1"/>
</dbReference>
<dbReference type="SUPFAM" id="SSF53218">
    <property type="entry name" value="Molybdenum cofactor biosynthesis proteins"/>
    <property type="match status" value="2"/>
</dbReference>
<dbReference type="CDD" id="cd00887">
    <property type="entry name" value="MoeA"/>
    <property type="match status" value="1"/>
</dbReference>
<accession>A0A5A8CLT9</accession>
<dbReference type="SUPFAM" id="SSF63867">
    <property type="entry name" value="MoeA C-terminal domain-like"/>
    <property type="match status" value="1"/>
</dbReference>
<dbReference type="GO" id="GO:0005829">
    <property type="term" value="C:cytosol"/>
    <property type="evidence" value="ECO:0007669"/>
    <property type="project" value="TreeGrafter"/>
</dbReference>
<comment type="caution">
    <text evidence="6">The sequence shown here is derived from an EMBL/GenBank/DDBJ whole genome shotgun (WGS) entry which is preliminary data.</text>
</comment>
<dbReference type="GO" id="GO:0046872">
    <property type="term" value="F:metal ion binding"/>
    <property type="evidence" value="ECO:0007669"/>
    <property type="project" value="UniProtKB-UniRule"/>
</dbReference>
<dbReference type="PROSITE" id="PS01078">
    <property type="entry name" value="MOCF_BIOSYNTHESIS_1"/>
    <property type="match status" value="1"/>
</dbReference>
<comment type="similarity">
    <text evidence="3">Belongs to the MoeA family.</text>
</comment>
<sequence>MLEPDAALNLVLEAAQAARRADNTETVAVDHSLAGRVLADDVCALSEFPPSPVSMMDGYAVRAPPEGARMASSDEGVIFRVVSSSRAGAAAAGARTVEAGEAAYITTGAPLPPGCDAVVRIEDTLGHKTDAAGLETCFSVPAAVAASIRPGLAVRPAGCDIQVGDLLAAAGTPLRPEDVGSLAMAEIPSVAVTRRPVVGVLSTGDEVAARGAGGREAGGGSATAIGDANRPMLLAAARAAGAVALDLGVVADSRPEVKAALAAAARRCDVLVSTGGVSMGDHDFVKPVLAELGSVKFGRVRMKPGKPTTFAVVPPGDAKDPLSAAQSAPCLCFGLPGNPVSARVTFALFVEPCIRVLGGPPGGLGSHALHGRVVAHLGHPVRLDSHRCEFRRAVVWQRRAGSVAPAGISCLLPAPSSSDAGGLVAMDTGSQRSSRMLSTRGANALLCLPSASGGQPRELASGSACLAILTGPLLVDPQGIDLAEAELARRTRSSEVASHACGCGAAPAASHAASAVGHGPATLPSAAGLGEAAHRHRTSDPGASCLEVDAMVLTVSDTCAAGTAEDKSGPAIVSALQGRGVAGGPAAIAGLAVAGGVCDAQVVPDDKAAIAAAIRAFCDSPQPAEGPGGRPRPRLVLTTGGTGFTGRDITPEATRPLLEKPCPGLVHAMLAAGLENTPMAALSRYEAGIRGHALVINLPGSVKAVRECMGAIAPVLRHALALLVRDA</sequence>
<dbReference type="InterPro" id="IPR005110">
    <property type="entry name" value="MoeA_linker/N"/>
</dbReference>
<dbReference type="InterPro" id="IPR036688">
    <property type="entry name" value="MoeA_C_domain_IV_sf"/>
</dbReference>
<evidence type="ECO:0000313" key="8">
    <source>
        <dbReference type="Proteomes" id="UP000324907"/>
    </source>
</evidence>
<feature type="domain" description="MoaB/Mog" evidence="5">
    <location>
        <begin position="551"/>
        <end position="719"/>
    </location>
</feature>